<evidence type="ECO:0000259" key="2">
    <source>
        <dbReference type="Pfam" id="PF22772"/>
    </source>
</evidence>
<feature type="domain" description="WsaF C-terminal" evidence="2">
    <location>
        <begin position="588"/>
        <end position="719"/>
    </location>
</feature>
<sequence length="767" mass="83955">MTPFIYITLAVFRPDPGYLEAQLQSLVAQEGVETHLVAVIADRVSGPLVARLCADLDLGLTLVSTDRNLDSVRAFEAGLARALALSEEQNRPDALFALSDQDDIWHPDRLARGVAALGDSPAMLAHSDARLVDAQGAVIHPSMFAYERRDRRPGLRGLLYRNTITGMTVLMRRAVLEIALPFPAQAGIHFYHDLWLGLVAEAAGGVVLIDAPLVDYRQHGANTVGAVSREPWRLPRFDKVWLRRRATSYALARYLANSTYLRMAEAVASGRLVDGSARIAPIRPYLRRLRGAGSFAADALRLTLRGQLTRARIAGSFAVVHFGRAVWALHRTLDEGLNPALARFDERLYSLSPGVAPRAVEPAPAPPTHPLKSYRELIDLRKSARWTPAFEAPCPAIVVLVPTLNPTEIFAGIVTALDIAIGLAERGLTVRLVATDLPMAAPAASRAFVLNRMSAAGQASGAAERISLHCGVQSASLPLHREDRFLATAWWTAHVADRLIRQHGFHHDRFHYLIQDFEPNFYAWGPEYADALASYGLNFAPIFNTTLLRDYFHQEGFGFAGRQTLAFHPAIDIDRYSWGQRRMATGPRRLALYGRPEVPRNMFATGLEVIARFIEAENLQPGQIELVSVGLKHGNVNMPNGLRLISLGKLPYEDYPQFLLDTDVGLSLMYSPHPSHPPIEMAASGVRVVTNSFGPKDLARLSPAILSAAPEVPALSAALSRAWHCAPVSAQERQIALGGLGLSPEAMIDALAAELGARLPQHERMVS</sequence>
<dbReference type="Pfam" id="PF21374">
    <property type="entry name" value="WsaF_N"/>
    <property type="match status" value="1"/>
</dbReference>
<dbReference type="Pfam" id="PF22772">
    <property type="entry name" value="WsaF_C"/>
    <property type="match status" value="1"/>
</dbReference>
<dbReference type="Gene3D" id="3.40.50.2000">
    <property type="entry name" value="Glycogen Phosphorylase B"/>
    <property type="match status" value="1"/>
</dbReference>
<dbReference type="InterPro" id="IPR029044">
    <property type="entry name" value="Nucleotide-diphossugar_trans"/>
</dbReference>
<dbReference type="Gene3D" id="3.40.50.11090">
    <property type="match status" value="1"/>
</dbReference>
<name>A0ABS8YWF3_9RHOB</name>
<dbReference type="InterPro" id="IPR048510">
    <property type="entry name" value="WsaF_N"/>
</dbReference>
<keyword evidence="3" id="KW-0808">Transferase</keyword>
<protein>
    <submittedName>
        <fullName evidence="3">Glycosyl transferase family 1</fullName>
    </submittedName>
</protein>
<dbReference type="GO" id="GO:0016740">
    <property type="term" value="F:transferase activity"/>
    <property type="evidence" value="ECO:0007669"/>
    <property type="project" value="UniProtKB-KW"/>
</dbReference>
<dbReference type="EMBL" id="JAJUOS010000008">
    <property type="protein sequence ID" value="MCE5974152.1"/>
    <property type="molecule type" value="Genomic_DNA"/>
</dbReference>
<dbReference type="Proteomes" id="UP001521181">
    <property type="component" value="Unassembled WGS sequence"/>
</dbReference>
<dbReference type="InterPro" id="IPR055050">
    <property type="entry name" value="WsaF_C"/>
</dbReference>
<evidence type="ECO:0000313" key="4">
    <source>
        <dbReference type="Proteomes" id="UP001521181"/>
    </source>
</evidence>
<accession>A0ABS8YWF3</accession>
<proteinExistence type="predicted"/>
<feature type="domain" description="WsaF N-terminal" evidence="1">
    <location>
        <begin position="398"/>
        <end position="545"/>
    </location>
</feature>
<evidence type="ECO:0000313" key="3">
    <source>
        <dbReference type="EMBL" id="MCE5974152.1"/>
    </source>
</evidence>
<dbReference type="SUPFAM" id="SSF53448">
    <property type="entry name" value="Nucleotide-diphospho-sugar transferases"/>
    <property type="match status" value="1"/>
</dbReference>
<dbReference type="Gene3D" id="3.90.550.10">
    <property type="entry name" value="Spore Coat Polysaccharide Biosynthesis Protein SpsA, Chain A"/>
    <property type="match status" value="1"/>
</dbReference>
<gene>
    <name evidence="3" type="ORF">LZA78_11715</name>
</gene>
<reference evidence="3 4" key="1">
    <citation type="submission" date="2021-12" db="EMBL/GenBank/DDBJ databases">
        <title>Sinirhodobacter sp. WL0062 is a bacterium isolated from seawater.</title>
        <authorList>
            <person name="Wang L."/>
            <person name="He W."/>
            <person name="Zhang D.-F."/>
        </authorList>
    </citation>
    <scope>NUCLEOTIDE SEQUENCE [LARGE SCALE GENOMIC DNA]</scope>
    <source>
        <strain evidence="3 4">WL0062</strain>
    </source>
</reference>
<organism evidence="3 4">
    <name type="scientific">Rhodobacter flavimaris</name>
    <dbReference type="NCBI Taxonomy" id="2907145"/>
    <lineage>
        <taxon>Bacteria</taxon>
        <taxon>Pseudomonadati</taxon>
        <taxon>Pseudomonadota</taxon>
        <taxon>Alphaproteobacteria</taxon>
        <taxon>Rhodobacterales</taxon>
        <taxon>Rhodobacter group</taxon>
        <taxon>Rhodobacter</taxon>
    </lineage>
</organism>
<comment type="caution">
    <text evidence="3">The sequence shown here is derived from an EMBL/GenBank/DDBJ whole genome shotgun (WGS) entry which is preliminary data.</text>
</comment>
<keyword evidence="4" id="KW-1185">Reference proteome</keyword>
<evidence type="ECO:0000259" key="1">
    <source>
        <dbReference type="Pfam" id="PF21374"/>
    </source>
</evidence>
<dbReference type="RefSeq" id="WP_233677121.1">
    <property type="nucleotide sequence ID" value="NZ_JAJUOS010000008.1"/>
</dbReference>